<dbReference type="Proteomes" id="UP000008063">
    <property type="component" value="Unassembled WGS sequence"/>
</dbReference>
<dbReference type="Pfam" id="PF12796">
    <property type="entry name" value="Ank_2"/>
    <property type="match status" value="1"/>
</dbReference>
<dbReference type="OMA" id="WEEGASW"/>
<name>F8PRN7_SERL3</name>
<dbReference type="Gene3D" id="1.25.40.20">
    <property type="entry name" value="Ankyrin repeat-containing domain"/>
    <property type="match status" value="1"/>
</dbReference>
<dbReference type="EMBL" id="GL945478">
    <property type="protein sequence ID" value="EGO00607.1"/>
    <property type="molecule type" value="Genomic_DNA"/>
</dbReference>
<evidence type="ECO:0000256" key="1">
    <source>
        <dbReference type="SAM" id="MobiDB-lite"/>
    </source>
</evidence>
<dbReference type="FunCoup" id="F8PRN7">
    <property type="interactions" value="24"/>
</dbReference>
<dbReference type="InterPro" id="IPR036770">
    <property type="entry name" value="Ankyrin_rpt-contain_sf"/>
</dbReference>
<organism evidence="3">
    <name type="scientific">Serpula lacrymans var. lacrymans (strain S7.3)</name>
    <name type="common">Dry rot fungus</name>
    <dbReference type="NCBI Taxonomy" id="936435"/>
    <lineage>
        <taxon>Eukaryota</taxon>
        <taxon>Fungi</taxon>
        <taxon>Dikarya</taxon>
        <taxon>Basidiomycota</taxon>
        <taxon>Agaricomycotina</taxon>
        <taxon>Agaricomycetes</taxon>
        <taxon>Agaricomycetidae</taxon>
        <taxon>Boletales</taxon>
        <taxon>Coniophorineae</taxon>
        <taxon>Serpulaceae</taxon>
        <taxon>Serpula</taxon>
    </lineage>
</organism>
<evidence type="ECO:0000313" key="3">
    <source>
        <dbReference type="Proteomes" id="UP000008063"/>
    </source>
</evidence>
<keyword evidence="3" id="KW-1185">Reference proteome</keyword>
<feature type="region of interest" description="Disordered" evidence="1">
    <location>
        <begin position="198"/>
        <end position="221"/>
    </location>
</feature>
<dbReference type="AlphaFoldDB" id="F8PRN7"/>
<dbReference type="SUPFAM" id="SSF48403">
    <property type="entry name" value="Ankyrin repeat"/>
    <property type="match status" value="1"/>
</dbReference>
<dbReference type="HOGENOM" id="CLU_000134_20_1_1"/>
<dbReference type="SMART" id="SM00248">
    <property type="entry name" value="ANK"/>
    <property type="match status" value="2"/>
</dbReference>
<evidence type="ECO:0000313" key="2">
    <source>
        <dbReference type="EMBL" id="EGO00607.1"/>
    </source>
</evidence>
<accession>F8PRN7</accession>
<reference evidence="3" key="1">
    <citation type="journal article" date="2011" name="Science">
        <title>The plant cell wall-decomposing machinery underlies the functional diversity of forest fungi.</title>
        <authorList>
            <person name="Eastwood D.C."/>
            <person name="Floudas D."/>
            <person name="Binder M."/>
            <person name="Majcherczyk A."/>
            <person name="Schneider P."/>
            <person name="Aerts A."/>
            <person name="Asiegbu F.O."/>
            <person name="Baker S.E."/>
            <person name="Barry K."/>
            <person name="Bendiksby M."/>
            <person name="Blumentritt M."/>
            <person name="Coutinho P.M."/>
            <person name="Cullen D."/>
            <person name="de Vries R.P."/>
            <person name="Gathman A."/>
            <person name="Goodell B."/>
            <person name="Henrissat B."/>
            <person name="Ihrmark K."/>
            <person name="Kauserud H."/>
            <person name="Kohler A."/>
            <person name="LaButti K."/>
            <person name="Lapidus A."/>
            <person name="Lavin J.L."/>
            <person name="Lee Y.-H."/>
            <person name="Lindquist E."/>
            <person name="Lilly W."/>
            <person name="Lucas S."/>
            <person name="Morin E."/>
            <person name="Murat C."/>
            <person name="Oguiza J.A."/>
            <person name="Park J."/>
            <person name="Pisabarro A.G."/>
            <person name="Riley R."/>
            <person name="Rosling A."/>
            <person name="Salamov A."/>
            <person name="Schmidt O."/>
            <person name="Schmutz J."/>
            <person name="Skrede I."/>
            <person name="Stenlid J."/>
            <person name="Wiebenga A."/>
            <person name="Xie X."/>
            <person name="Kuees U."/>
            <person name="Hibbett D.S."/>
            <person name="Hoffmeister D."/>
            <person name="Hoegberg N."/>
            <person name="Martin F."/>
            <person name="Grigoriev I.V."/>
            <person name="Watkinson S.C."/>
        </authorList>
    </citation>
    <scope>NUCLEOTIDE SEQUENCE [LARGE SCALE GENOMIC DNA]</scope>
    <source>
        <strain evidence="3">strain S7.3</strain>
    </source>
</reference>
<sequence>MSPDDHSDFLLSCRYGDIDDINAFIAHFGPAVLPSIRDDNANTPLHMIAANGHTDALALLLPLLPPALLSAQNASGSTPLHWASLNAHLPIAKALVAHSPGPGVDLIDIKNHAGRSPLGEAEMAGWEEGASWFVEVMNLGEGKGAEGASADEVADADDDAPIHLEIQDADGHIANLTIHDPPLPPILTSPLIIAHRPRSRTLPTSRGYRHLPFQKHPTPDG</sequence>
<dbReference type="InParanoid" id="F8PRN7"/>
<dbReference type="InterPro" id="IPR002110">
    <property type="entry name" value="Ankyrin_rpt"/>
</dbReference>
<dbReference type="PANTHER" id="PTHR24121:SF23">
    <property type="entry name" value="NO MECHANORECEPTOR POTENTIAL C, ISOFORM H"/>
    <property type="match status" value="1"/>
</dbReference>
<dbReference type="STRING" id="936435.F8PRN7"/>
<proteinExistence type="predicted"/>
<protein>
    <submittedName>
        <fullName evidence="2">Uncharacterized protein</fullName>
    </submittedName>
</protein>
<dbReference type="OrthoDB" id="10057496at2759"/>
<dbReference type="PANTHER" id="PTHR24121">
    <property type="entry name" value="NO MECHANORECEPTOR POTENTIAL C, ISOFORM D-RELATED"/>
    <property type="match status" value="1"/>
</dbReference>
<gene>
    <name evidence="2" type="ORF">SERLA73DRAFT_104948</name>
</gene>